<dbReference type="SUPFAM" id="SSF49464">
    <property type="entry name" value="Carboxypeptidase regulatory domain-like"/>
    <property type="match status" value="1"/>
</dbReference>
<comment type="caution">
    <text evidence="1">The sequence shown here is derived from an EMBL/GenBank/DDBJ whole genome shotgun (WGS) entry which is preliminary data.</text>
</comment>
<evidence type="ECO:0008006" key="2">
    <source>
        <dbReference type="Google" id="ProtNLM"/>
    </source>
</evidence>
<protein>
    <recommendedName>
        <fullName evidence="2">Carboxypeptidase-like regulatory domain-containing protein</fullName>
    </recommendedName>
</protein>
<proteinExistence type="predicted"/>
<dbReference type="InterPro" id="IPR008969">
    <property type="entry name" value="CarboxyPept-like_regulatory"/>
</dbReference>
<sequence length="814" mass="92544">MLYPVKSFFNFRFFIILTLFFSAVLSHAQEYRVSGRVNDSASAEPLAFVNIVINEGRQGGVTDIDGRYSLVSHEPVRSLRFSYVGYRPLLLSPVNEKAQVKMVSLGFELSEVLIAAGENPAHRIIRNAVANRKINDPENIPYYTYTSYDKMYFTADADSLRRDEGLPADSSEIRLLKILERQHLFLIESLAEHQYIAPGRSKDRVIATRISGLKDPLFVFLISSMQSNSFYGDLINIAGANYINPVSRGSEQRYFFSLQDTIYSDTPGDTTFVIAYKPRANRNFDGLKGLVYISNNGWAIRNVIAEPARPDEKLGIRIRQMYEFLNGRYWFPVQLETEITFNNLAMSRSRPVGIGKSYRRDIVFDTVLSRREVGNIAVELTPDAADRDEAFWFFHRGDSLSLKERNTYQTIDSLGRVHRLDQKAKGFAALISGRLPLGYAEIDLNRLARYSKYEGLYAGIGLYTSNRLSRVVKVGGYWGYGFGDQQAKYGGELSFRLQRHGNAILNLSYADDLEESAGTVFFDDNNQSLNALNYRRFYIDRMELTEKYRAMLDFRVLRYIRMGAGVVREYKRPGFDYAFDRGSDDIGVLTRDHIFGKITAGLRFAWGEKFIRDKDSQLSLGTTYPILWLQYTASRKGFLDGQFDYNRLDLRLKWTFYTRFIGNTVVWLAGSYIDKTVPGSELANGRGSSGNGFSLFSPVSFSTMRPGEFLNDRFGAVFITHNFGKLLFRSAHFEPEPALIFNAGIGSLSHPEKHRFAQFNTMEKGYAEAGFALNNIIKSSFSGIGVALLYRGGAYSYDRFGKNIMGRLTLNYSF</sequence>
<dbReference type="Pfam" id="PF18939">
    <property type="entry name" value="DUF5686"/>
    <property type="match status" value="1"/>
</dbReference>
<dbReference type="Pfam" id="PF13715">
    <property type="entry name" value="CarbopepD_reg_2"/>
    <property type="match status" value="1"/>
</dbReference>
<name>A0A644T7Y0_9ZZZZ</name>
<accession>A0A644T7Y0</accession>
<dbReference type="AlphaFoldDB" id="A0A644T7Y0"/>
<dbReference type="InterPro" id="IPR043741">
    <property type="entry name" value="DUF5686"/>
</dbReference>
<dbReference type="EMBL" id="VSSQ01000020">
    <property type="protein sequence ID" value="MPL63033.1"/>
    <property type="molecule type" value="Genomic_DNA"/>
</dbReference>
<gene>
    <name evidence="1" type="ORF">SDC9_08653</name>
</gene>
<organism evidence="1">
    <name type="scientific">bioreactor metagenome</name>
    <dbReference type="NCBI Taxonomy" id="1076179"/>
    <lineage>
        <taxon>unclassified sequences</taxon>
        <taxon>metagenomes</taxon>
        <taxon>ecological metagenomes</taxon>
    </lineage>
</organism>
<evidence type="ECO:0000313" key="1">
    <source>
        <dbReference type="EMBL" id="MPL63033.1"/>
    </source>
</evidence>
<reference evidence="1" key="1">
    <citation type="submission" date="2019-08" db="EMBL/GenBank/DDBJ databases">
        <authorList>
            <person name="Kucharzyk K."/>
            <person name="Murdoch R.W."/>
            <person name="Higgins S."/>
            <person name="Loffler F."/>
        </authorList>
    </citation>
    <scope>NUCLEOTIDE SEQUENCE</scope>
</reference>